<reference evidence="1" key="1">
    <citation type="submission" date="2016-08" db="EMBL/GenBank/DDBJ databases">
        <authorList>
            <person name="Seilhamer J.J."/>
        </authorList>
    </citation>
    <scope>NUCLEOTIDE SEQUENCE</scope>
    <source>
        <strain evidence="1">86</strain>
    </source>
</reference>
<proteinExistence type="predicted"/>
<dbReference type="EMBL" id="FMJD01000007">
    <property type="protein sequence ID" value="SCM76103.1"/>
    <property type="molecule type" value="Genomic_DNA"/>
</dbReference>
<sequence length="62" mass="7390">MFSLFDLNFENYAAIMPLIIYRRKAKISGFFTFFQRLVGQNTPFAPNLVAEDFRFLFFILKI</sequence>
<protein>
    <submittedName>
        <fullName evidence="1">Uncharacterized protein</fullName>
    </submittedName>
</protein>
<gene>
    <name evidence="1" type="ORF">KL86PLE_30550</name>
</gene>
<evidence type="ECO:0000313" key="1">
    <source>
        <dbReference type="EMBL" id="SCM76103.1"/>
    </source>
</evidence>
<accession>A0A212LEW0</accession>
<dbReference type="AlphaFoldDB" id="A0A212LEW0"/>
<organism evidence="1">
    <name type="scientific">uncultured Pleomorphomonas sp</name>
    <dbReference type="NCBI Taxonomy" id="442121"/>
    <lineage>
        <taxon>Bacteria</taxon>
        <taxon>Pseudomonadati</taxon>
        <taxon>Pseudomonadota</taxon>
        <taxon>Alphaproteobacteria</taxon>
        <taxon>Hyphomicrobiales</taxon>
        <taxon>Pleomorphomonadaceae</taxon>
        <taxon>Pleomorphomonas</taxon>
        <taxon>environmental samples</taxon>
    </lineage>
</organism>
<name>A0A212LEW0_9HYPH</name>